<keyword evidence="3" id="KW-0804">Transcription</keyword>
<evidence type="ECO:0000256" key="2">
    <source>
        <dbReference type="ARBA" id="ARBA00023125"/>
    </source>
</evidence>
<dbReference type="SMART" id="SM00418">
    <property type="entry name" value="HTH_ARSR"/>
    <property type="match status" value="1"/>
</dbReference>
<keyword evidence="6" id="KW-1185">Reference proteome</keyword>
<keyword evidence="1" id="KW-0805">Transcription regulation</keyword>
<sequence>MEHYDDNLATEKLAALAHPARLAIIRMLVRAGPAGMPAGKLGEPLGMAANALTFHLQKLARVGLVTSRRSGQYILYTAEFDTLLNLTGYLVGACCTDSSEKCGGCPSAD</sequence>
<evidence type="ECO:0000256" key="3">
    <source>
        <dbReference type="ARBA" id="ARBA00023163"/>
    </source>
</evidence>
<dbReference type="PANTHER" id="PTHR43132:SF2">
    <property type="entry name" value="ARSENICAL RESISTANCE OPERON REPRESSOR ARSR-RELATED"/>
    <property type="match status" value="1"/>
</dbReference>
<gene>
    <name evidence="5" type="ORF">EZI54_01545</name>
</gene>
<dbReference type="PANTHER" id="PTHR43132">
    <property type="entry name" value="ARSENICAL RESISTANCE OPERON REPRESSOR ARSR-RELATED"/>
    <property type="match status" value="1"/>
</dbReference>
<keyword evidence="2" id="KW-0238">DNA-binding</keyword>
<evidence type="ECO:0000313" key="5">
    <source>
        <dbReference type="EMBL" id="TBW59026.1"/>
    </source>
</evidence>
<dbReference type="PRINTS" id="PR00778">
    <property type="entry name" value="HTHARSR"/>
</dbReference>
<dbReference type="SUPFAM" id="SSF46785">
    <property type="entry name" value="Winged helix' DNA-binding domain"/>
    <property type="match status" value="1"/>
</dbReference>
<name>A0ABY1ZSG8_9GAMM</name>
<dbReference type="Gene3D" id="1.10.10.10">
    <property type="entry name" value="Winged helix-like DNA-binding domain superfamily/Winged helix DNA-binding domain"/>
    <property type="match status" value="1"/>
</dbReference>
<accession>A0ABY1ZSG8</accession>
<dbReference type="InterPro" id="IPR036388">
    <property type="entry name" value="WH-like_DNA-bd_sf"/>
</dbReference>
<evidence type="ECO:0000256" key="1">
    <source>
        <dbReference type="ARBA" id="ARBA00023015"/>
    </source>
</evidence>
<evidence type="ECO:0000313" key="6">
    <source>
        <dbReference type="Proteomes" id="UP000313645"/>
    </source>
</evidence>
<dbReference type="NCBIfam" id="NF033788">
    <property type="entry name" value="HTH_metalloreg"/>
    <property type="match status" value="1"/>
</dbReference>
<dbReference type="InterPro" id="IPR051011">
    <property type="entry name" value="Metal_resp_trans_reg"/>
</dbReference>
<dbReference type="PROSITE" id="PS50987">
    <property type="entry name" value="HTH_ARSR_2"/>
    <property type="match status" value="1"/>
</dbReference>
<protein>
    <submittedName>
        <fullName evidence="5">Transcriptional regulator</fullName>
    </submittedName>
</protein>
<dbReference type="Proteomes" id="UP000313645">
    <property type="component" value="Unassembled WGS sequence"/>
</dbReference>
<reference evidence="5 6" key="1">
    <citation type="submission" date="2019-02" db="EMBL/GenBank/DDBJ databases">
        <title>Marinobacter halodurans sp. nov., a marine bacterium isolated from sea tidal flat.</title>
        <authorList>
            <person name="Yoo Y."/>
            <person name="Lee D.W."/>
            <person name="Kim B.S."/>
            <person name="Kim J.-J."/>
        </authorList>
    </citation>
    <scope>NUCLEOTIDE SEQUENCE [LARGE SCALE GENOMIC DNA]</scope>
    <source>
        <strain evidence="5 6">YJ-S3-2</strain>
    </source>
</reference>
<evidence type="ECO:0000259" key="4">
    <source>
        <dbReference type="PROSITE" id="PS50987"/>
    </source>
</evidence>
<dbReference type="RefSeq" id="WP_131478351.1">
    <property type="nucleotide sequence ID" value="NZ_SJDL01000002.1"/>
</dbReference>
<dbReference type="EMBL" id="SJDL01000002">
    <property type="protein sequence ID" value="TBW59026.1"/>
    <property type="molecule type" value="Genomic_DNA"/>
</dbReference>
<dbReference type="InterPro" id="IPR001845">
    <property type="entry name" value="HTH_ArsR_DNA-bd_dom"/>
</dbReference>
<dbReference type="InterPro" id="IPR011991">
    <property type="entry name" value="ArsR-like_HTH"/>
</dbReference>
<comment type="caution">
    <text evidence="5">The sequence shown here is derived from an EMBL/GenBank/DDBJ whole genome shotgun (WGS) entry which is preliminary data.</text>
</comment>
<feature type="domain" description="HTH arsR-type" evidence="4">
    <location>
        <begin position="1"/>
        <end position="98"/>
    </location>
</feature>
<proteinExistence type="predicted"/>
<dbReference type="Pfam" id="PF12840">
    <property type="entry name" value="HTH_20"/>
    <property type="match status" value="1"/>
</dbReference>
<organism evidence="5 6">
    <name type="scientific">Marinobacter halodurans</name>
    <dbReference type="NCBI Taxonomy" id="2528979"/>
    <lineage>
        <taxon>Bacteria</taxon>
        <taxon>Pseudomonadati</taxon>
        <taxon>Pseudomonadota</taxon>
        <taxon>Gammaproteobacteria</taxon>
        <taxon>Pseudomonadales</taxon>
        <taxon>Marinobacteraceae</taxon>
        <taxon>Marinobacter</taxon>
    </lineage>
</organism>
<dbReference type="CDD" id="cd00090">
    <property type="entry name" value="HTH_ARSR"/>
    <property type="match status" value="1"/>
</dbReference>
<dbReference type="InterPro" id="IPR036390">
    <property type="entry name" value="WH_DNA-bd_sf"/>
</dbReference>